<comment type="caution">
    <text evidence="10">The sequence shown here is derived from an EMBL/GenBank/DDBJ whole genome shotgun (WGS) entry which is preliminary data.</text>
</comment>
<feature type="transmembrane region" description="Helical" evidence="7">
    <location>
        <begin position="179"/>
        <end position="212"/>
    </location>
</feature>
<accession>A0A1G2BPZ7</accession>
<keyword evidence="5 7" id="KW-1133">Transmembrane helix</keyword>
<feature type="transmembrane region" description="Helical" evidence="7">
    <location>
        <begin position="127"/>
        <end position="144"/>
    </location>
</feature>
<organism evidence="10 11">
    <name type="scientific">Candidatus Komeilibacteria bacterium RIFCSPLOWO2_02_FULL_48_11</name>
    <dbReference type="NCBI Taxonomy" id="1798553"/>
    <lineage>
        <taxon>Bacteria</taxon>
        <taxon>Candidatus Komeiliibacteriota</taxon>
    </lineage>
</organism>
<dbReference type="AlphaFoldDB" id="A0A1G2BPZ7"/>
<proteinExistence type="inferred from homology"/>
<feature type="transmembrane region" description="Helical" evidence="7">
    <location>
        <begin position="74"/>
        <end position="94"/>
    </location>
</feature>
<dbReference type="GO" id="GO:0005886">
    <property type="term" value="C:plasma membrane"/>
    <property type="evidence" value="ECO:0007669"/>
    <property type="project" value="UniProtKB-SubCell"/>
</dbReference>
<comment type="similarity">
    <text evidence="2">Belongs to the peptidase A24 family.</text>
</comment>
<feature type="transmembrane region" description="Helical" evidence="7">
    <location>
        <begin position="224"/>
        <end position="246"/>
    </location>
</feature>
<evidence type="ECO:0000313" key="11">
    <source>
        <dbReference type="Proteomes" id="UP000178109"/>
    </source>
</evidence>
<sequence>MLDIFIVFWFLIGAAVGSFLNVVIHRLERHESFVRGRSHCPRCRHVLAWYDLLPVISFFALGRRCRYCRAKISWQYPLVEVATGLLFALGPGLVQGFWPALTYFIAVAFFMVLWVFDATSYLVPDRVSLPAIAIIFVLNFLSGVKMSSLLLGAVLGGLWFLLQFAISRGRWVGGGDVRLGILIGVLLGYPLVFIGLALAYLGGSLIAAVLLLLGRKRFGSRLPFATMLLPAALAAWLWGSNIWQWYFTALGF</sequence>
<feature type="domain" description="Prepilin type IV endopeptidase peptidase" evidence="8">
    <location>
        <begin position="105"/>
        <end position="207"/>
    </location>
</feature>
<evidence type="ECO:0000256" key="3">
    <source>
        <dbReference type="ARBA" id="ARBA00022475"/>
    </source>
</evidence>
<evidence type="ECO:0000256" key="2">
    <source>
        <dbReference type="ARBA" id="ARBA00005801"/>
    </source>
</evidence>
<dbReference type="Pfam" id="PF01478">
    <property type="entry name" value="Peptidase_A24"/>
    <property type="match status" value="1"/>
</dbReference>
<dbReference type="Pfam" id="PF06750">
    <property type="entry name" value="A24_N_bact"/>
    <property type="match status" value="1"/>
</dbReference>
<keyword evidence="6 7" id="KW-0472">Membrane</keyword>
<dbReference type="GO" id="GO:0006465">
    <property type="term" value="P:signal peptide processing"/>
    <property type="evidence" value="ECO:0007669"/>
    <property type="project" value="TreeGrafter"/>
</dbReference>
<dbReference type="InterPro" id="IPR050882">
    <property type="entry name" value="Prepilin_peptidase/N-MTase"/>
</dbReference>
<feature type="transmembrane region" description="Helical" evidence="7">
    <location>
        <begin position="149"/>
        <end position="167"/>
    </location>
</feature>
<comment type="subcellular location">
    <subcellularLocation>
        <location evidence="1">Cell membrane</location>
        <topology evidence="1">Multi-pass membrane protein</topology>
    </subcellularLocation>
</comment>
<evidence type="ECO:0000259" key="9">
    <source>
        <dbReference type="Pfam" id="PF06750"/>
    </source>
</evidence>
<dbReference type="InterPro" id="IPR000045">
    <property type="entry name" value="Prepilin_IV_endopep_pep"/>
</dbReference>
<evidence type="ECO:0000256" key="4">
    <source>
        <dbReference type="ARBA" id="ARBA00022692"/>
    </source>
</evidence>
<evidence type="ECO:0000259" key="8">
    <source>
        <dbReference type="Pfam" id="PF01478"/>
    </source>
</evidence>
<evidence type="ECO:0000256" key="7">
    <source>
        <dbReference type="SAM" id="Phobius"/>
    </source>
</evidence>
<evidence type="ECO:0000256" key="6">
    <source>
        <dbReference type="ARBA" id="ARBA00023136"/>
    </source>
</evidence>
<feature type="domain" description="Prepilin peptidase A24 N-terminal" evidence="9">
    <location>
        <begin position="11"/>
        <end position="89"/>
    </location>
</feature>
<dbReference type="PANTHER" id="PTHR30487">
    <property type="entry name" value="TYPE 4 PREPILIN-LIKE PROTEINS LEADER PEPTIDE-PROCESSING ENZYME"/>
    <property type="match status" value="1"/>
</dbReference>
<evidence type="ECO:0000256" key="1">
    <source>
        <dbReference type="ARBA" id="ARBA00004651"/>
    </source>
</evidence>
<keyword evidence="4 7" id="KW-0812">Transmembrane</keyword>
<feature type="transmembrane region" description="Helical" evidence="7">
    <location>
        <begin position="6"/>
        <end position="24"/>
    </location>
</feature>
<evidence type="ECO:0000256" key="5">
    <source>
        <dbReference type="ARBA" id="ARBA00022989"/>
    </source>
</evidence>
<dbReference type="EMBL" id="MHKO01000051">
    <property type="protein sequence ID" value="OGY91192.1"/>
    <property type="molecule type" value="Genomic_DNA"/>
</dbReference>
<feature type="transmembrane region" description="Helical" evidence="7">
    <location>
        <begin position="101"/>
        <end position="121"/>
    </location>
</feature>
<keyword evidence="3" id="KW-1003">Cell membrane</keyword>
<dbReference type="STRING" id="1798553.A3H70_02500"/>
<protein>
    <recommendedName>
        <fullName evidence="12">Prepilin peptidase</fullName>
    </recommendedName>
</protein>
<dbReference type="GO" id="GO:0004190">
    <property type="term" value="F:aspartic-type endopeptidase activity"/>
    <property type="evidence" value="ECO:0007669"/>
    <property type="project" value="InterPro"/>
</dbReference>
<reference evidence="10 11" key="1">
    <citation type="journal article" date="2016" name="Nat. Commun.">
        <title>Thousands of microbial genomes shed light on interconnected biogeochemical processes in an aquifer system.</title>
        <authorList>
            <person name="Anantharaman K."/>
            <person name="Brown C.T."/>
            <person name="Hug L.A."/>
            <person name="Sharon I."/>
            <person name="Castelle C.J."/>
            <person name="Probst A.J."/>
            <person name="Thomas B.C."/>
            <person name="Singh A."/>
            <person name="Wilkins M.J."/>
            <person name="Karaoz U."/>
            <person name="Brodie E.L."/>
            <person name="Williams K.H."/>
            <person name="Hubbard S.S."/>
            <person name="Banfield J.F."/>
        </authorList>
    </citation>
    <scope>NUCLEOTIDE SEQUENCE [LARGE SCALE GENOMIC DNA]</scope>
</reference>
<dbReference type="PANTHER" id="PTHR30487:SF0">
    <property type="entry name" value="PREPILIN LEADER PEPTIDASE_N-METHYLTRANSFERASE-RELATED"/>
    <property type="match status" value="1"/>
</dbReference>
<feature type="transmembrane region" description="Helical" evidence="7">
    <location>
        <begin position="45"/>
        <end position="62"/>
    </location>
</feature>
<dbReference type="Proteomes" id="UP000178109">
    <property type="component" value="Unassembled WGS sequence"/>
</dbReference>
<name>A0A1G2BPZ7_9BACT</name>
<evidence type="ECO:0008006" key="12">
    <source>
        <dbReference type="Google" id="ProtNLM"/>
    </source>
</evidence>
<dbReference type="InterPro" id="IPR010627">
    <property type="entry name" value="Prepilin_pept_A24_N"/>
</dbReference>
<gene>
    <name evidence="10" type="ORF">A3H70_02500</name>
</gene>
<dbReference type="Gene3D" id="1.20.120.1220">
    <property type="match status" value="1"/>
</dbReference>
<evidence type="ECO:0000313" key="10">
    <source>
        <dbReference type="EMBL" id="OGY91192.1"/>
    </source>
</evidence>